<evidence type="ECO:0000313" key="3">
    <source>
        <dbReference type="Proteomes" id="UP000799640"/>
    </source>
</evidence>
<evidence type="ECO:0000313" key="2">
    <source>
        <dbReference type="EMBL" id="KAF2401820.1"/>
    </source>
</evidence>
<dbReference type="Proteomes" id="UP000799640">
    <property type="component" value="Unassembled WGS sequence"/>
</dbReference>
<accession>A0A6G1I0L7</accession>
<organism evidence="2 3">
    <name type="scientific">Trichodelitschia bisporula</name>
    <dbReference type="NCBI Taxonomy" id="703511"/>
    <lineage>
        <taxon>Eukaryota</taxon>
        <taxon>Fungi</taxon>
        <taxon>Dikarya</taxon>
        <taxon>Ascomycota</taxon>
        <taxon>Pezizomycotina</taxon>
        <taxon>Dothideomycetes</taxon>
        <taxon>Dothideomycetes incertae sedis</taxon>
        <taxon>Phaeotrichales</taxon>
        <taxon>Phaeotrichaceae</taxon>
        <taxon>Trichodelitschia</taxon>
    </lineage>
</organism>
<dbReference type="AlphaFoldDB" id="A0A6G1I0L7"/>
<reference evidence="2" key="1">
    <citation type="journal article" date="2020" name="Stud. Mycol.">
        <title>101 Dothideomycetes genomes: a test case for predicting lifestyles and emergence of pathogens.</title>
        <authorList>
            <person name="Haridas S."/>
            <person name="Albert R."/>
            <person name="Binder M."/>
            <person name="Bloem J."/>
            <person name="Labutti K."/>
            <person name="Salamov A."/>
            <person name="Andreopoulos B."/>
            <person name="Baker S."/>
            <person name="Barry K."/>
            <person name="Bills G."/>
            <person name="Bluhm B."/>
            <person name="Cannon C."/>
            <person name="Castanera R."/>
            <person name="Culley D."/>
            <person name="Daum C."/>
            <person name="Ezra D."/>
            <person name="Gonzalez J."/>
            <person name="Henrissat B."/>
            <person name="Kuo A."/>
            <person name="Liang C."/>
            <person name="Lipzen A."/>
            <person name="Lutzoni F."/>
            <person name="Magnuson J."/>
            <person name="Mondo S."/>
            <person name="Nolan M."/>
            <person name="Ohm R."/>
            <person name="Pangilinan J."/>
            <person name="Park H.-J."/>
            <person name="Ramirez L."/>
            <person name="Alfaro M."/>
            <person name="Sun H."/>
            <person name="Tritt A."/>
            <person name="Yoshinaga Y."/>
            <person name="Zwiers L.-H."/>
            <person name="Turgeon B."/>
            <person name="Goodwin S."/>
            <person name="Spatafora J."/>
            <person name="Crous P."/>
            <person name="Grigoriev I."/>
        </authorList>
    </citation>
    <scope>NUCLEOTIDE SEQUENCE</scope>
    <source>
        <strain evidence="2">CBS 262.69</strain>
    </source>
</reference>
<dbReference type="EMBL" id="ML996692">
    <property type="protein sequence ID" value="KAF2401820.1"/>
    <property type="molecule type" value="Genomic_DNA"/>
</dbReference>
<protein>
    <submittedName>
        <fullName evidence="2">Uncharacterized protein</fullName>
    </submittedName>
</protein>
<gene>
    <name evidence="2" type="ORF">EJ06DRAFT_555458</name>
</gene>
<name>A0A6G1I0L7_9PEZI</name>
<keyword evidence="3" id="KW-1185">Reference proteome</keyword>
<feature type="region of interest" description="Disordered" evidence="1">
    <location>
        <begin position="63"/>
        <end position="83"/>
    </location>
</feature>
<proteinExistence type="predicted"/>
<evidence type="ECO:0000256" key="1">
    <source>
        <dbReference type="SAM" id="MobiDB-lite"/>
    </source>
</evidence>
<sequence>MCYQIVERYAVCNCIYYQHSVDACSSYGQRGHAVITKTVLVGYACPAHSGRGAMGAYPDRKLSDSGYSSGHAPKSPRLNHATP</sequence>
<dbReference type="OrthoDB" id="5355526at2759"/>